<gene>
    <name evidence="1" type="ORF">MML48_1g08464</name>
</gene>
<reference evidence="1" key="1">
    <citation type="submission" date="2022-04" db="EMBL/GenBank/DDBJ databases">
        <title>Chromosome-scale genome assembly of Holotrichia oblita Faldermann.</title>
        <authorList>
            <person name="Rongchong L."/>
        </authorList>
    </citation>
    <scope>NUCLEOTIDE SEQUENCE</scope>
    <source>
        <strain evidence="1">81SQS9</strain>
    </source>
</reference>
<organism evidence="1 2">
    <name type="scientific">Holotrichia oblita</name>
    <name type="common">Chafer beetle</name>
    <dbReference type="NCBI Taxonomy" id="644536"/>
    <lineage>
        <taxon>Eukaryota</taxon>
        <taxon>Metazoa</taxon>
        <taxon>Ecdysozoa</taxon>
        <taxon>Arthropoda</taxon>
        <taxon>Hexapoda</taxon>
        <taxon>Insecta</taxon>
        <taxon>Pterygota</taxon>
        <taxon>Neoptera</taxon>
        <taxon>Endopterygota</taxon>
        <taxon>Coleoptera</taxon>
        <taxon>Polyphaga</taxon>
        <taxon>Scarabaeiformia</taxon>
        <taxon>Scarabaeidae</taxon>
        <taxon>Melolonthinae</taxon>
        <taxon>Holotrichia</taxon>
    </lineage>
</organism>
<keyword evidence="2" id="KW-1185">Reference proteome</keyword>
<proteinExistence type="predicted"/>
<evidence type="ECO:0000313" key="2">
    <source>
        <dbReference type="Proteomes" id="UP001056778"/>
    </source>
</evidence>
<evidence type="ECO:0000313" key="1">
    <source>
        <dbReference type="EMBL" id="KAI4471153.1"/>
    </source>
</evidence>
<protein>
    <submittedName>
        <fullName evidence="1">Trna dimethylallyltransferase</fullName>
    </submittedName>
</protein>
<sequence length="418" mass="48429">MKWKNPLIVILGATGSGKTKLSLELAQRFNSEIISADSMQLYKGLNIITAKATSEEQRLVPHHLIDILHPSEHYTVLDFRNTVFNIISDLHSRDKVPIIVGGTNYYIESLLWKILVEEPGSPRINVPGISSLNEHELPTEELHKRLQLLDPNMARRLHPNNKRKILRSLEVLQQKGKRHSDILKEQQSSEGGSSTGGGLRYPNALILWLQCNQNILDDRLDKRVDSMIENGLLKELEDFHCLYNEERIKSEQQPDYTRGVFQSIGFKEFHQYLLLKSDERVSELGKKLFNESVLNLKIATRRYARKQFRWITNRFLARADRQVPPLYGLSTDDLTKWNENVSKRAIEIVEHYINDEPCKHEPIPKKSSRSFPNSEDDTFYCENCNRVFIGSHQWTIHLNSGKHKKILSKKHKELKLQG</sequence>
<comment type="caution">
    <text evidence="1">The sequence shown here is derived from an EMBL/GenBank/DDBJ whole genome shotgun (WGS) entry which is preliminary data.</text>
</comment>
<dbReference type="EMBL" id="CM043015">
    <property type="protein sequence ID" value="KAI4471153.1"/>
    <property type="molecule type" value="Genomic_DNA"/>
</dbReference>
<dbReference type="Proteomes" id="UP001056778">
    <property type="component" value="Chromosome 1"/>
</dbReference>
<name>A0ACB9TWK7_HOLOL</name>
<accession>A0ACB9TWK7</accession>